<organism evidence="1 2">
    <name type="scientific">Pseudalkalibacillus berkeleyi</name>
    <dbReference type="NCBI Taxonomy" id="1069813"/>
    <lineage>
        <taxon>Bacteria</taxon>
        <taxon>Bacillati</taxon>
        <taxon>Bacillota</taxon>
        <taxon>Bacilli</taxon>
        <taxon>Bacillales</taxon>
        <taxon>Fictibacillaceae</taxon>
        <taxon>Pseudalkalibacillus</taxon>
    </lineage>
</organism>
<reference evidence="1 2" key="1">
    <citation type="submission" date="2022-01" db="EMBL/GenBank/DDBJ databases">
        <title>Alkalihalobacillus sp. EGI L200015, a novel bacterium isolated from a salt lake sediment.</title>
        <authorList>
            <person name="Gao L."/>
            <person name="Fang B.-Z."/>
            <person name="Li W.-J."/>
        </authorList>
    </citation>
    <scope>NUCLEOTIDE SEQUENCE [LARGE SCALE GENOMIC DNA]</scope>
    <source>
        <strain evidence="1 2">KCTC 12718</strain>
    </source>
</reference>
<evidence type="ECO:0000313" key="2">
    <source>
        <dbReference type="Proteomes" id="UP001649381"/>
    </source>
</evidence>
<dbReference type="RefSeq" id="WP_236331307.1">
    <property type="nucleotide sequence ID" value="NZ_JAKIJS010000001.1"/>
</dbReference>
<name>A0ABS9GXF5_9BACL</name>
<dbReference type="EMBL" id="JAKIJS010000001">
    <property type="protein sequence ID" value="MCF6136501.1"/>
    <property type="molecule type" value="Genomic_DNA"/>
</dbReference>
<evidence type="ECO:0000313" key="1">
    <source>
        <dbReference type="EMBL" id="MCF6136501.1"/>
    </source>
</evidence>
<gene>
    <name evidence="1" type="ORF">L2716_02085</name>
</gene>
<dbReference type="InterPro" id="IPR018691">
    <property type="entry name" value="DUF2188"/>
</dbReference>
<sequence>MKNYHVVPDRDVNGWYIKLEDAAPIDHYEMKSDAIEVAERVASENTPSKLLILDQDREVVEERKY</sequence>
<protein>
    <submittedName>
        <fullName evidence="1">DUF2188 domain-containing protein</fullName>
    </submittedName>
</protein>
<keyword evidence="2" id="KW-1185">Reference proteome</keyword>
<dbReference type="Pfam" id="PF09954">
    <property type="entry name" value="DUF2188"/>
    <property type="match status" value="1"/>
</dbReference>
<accession>A0ABS9GXF5</accession>
<proteinExistence type="predicted"/>
<dbReference type="Proteomes" id="UP001649381">
    <property type="component" value="Unassembled WGS sequence"/>
</dbReference>
<comment type="caution">
    <text evidence="1">The sequence shown here is derived from an EMBL/GenBank/DDBJ whole genome shotgun (WGS) entry which is preliminary data.</text>
</comment>